<dbReference type="InterPro" id="IPR002938">
    <property type="entry name" value="FAD-bd"/>
</dbReference>
<dbReference type="OrthoDB" id="16820at2759"/>
<evidence type="ECO:0000313" key="7">
    <source>
        <dbReference type="EMBL" id="PNP73511.1"/>
    </source>
</evidence>
<reference evidence="7 8" key="1">
    <citation type="submission" date="2017-06" db="EMBL/GenBank/DDBJ databases">
        <title>Genome of Fusarium nygamai isolate CS10214.</title>
        <authorList>
            <person name="Gardiner D.M."/>
            <person name="Obanor F."/>
            <person name="Kazan K."/>
        </authorList>
    </citation>
    <scope>NUCLEOTIDE SEQUENCE [LARGE SCALE GENOMIC DNA]</scope>
    <source>
        <strain evidence="7 8">CS10214</strain>
    </source>
</reference>
<name>A0A2K0VU02_GIBNY</name>
<dbReference type="EMBL" id="MTQA01000269">
    <property type="protein sequence ID" value="PNP73511.1"/>
    <property type="molecule type" value="Genomic_DNA"/>
</dbReference>
<dbReference type="InterPro" id="IPR050493">
    <property type="entry name" value="FAD-dep_Monooxygenase_BioMet"/>
</dbReference>
<gene>
    <name evidence="7" type="ORF">FNYG_13161</name>
</gene>
<comment type="caution">
    <text evidence="7">The sequence shown here is derived from an EMBL/GenBank/DDBJ whole genome shotgun (WGS) entry which is preliminary data.</text>
</comment>
<dbReference type="GO" id="GO:0004497">
    <property type="term" value="F:monooxygenase activity"/>
    <property type="evidence" value="ECO:0007669"/>
    <property type="project" value="UniProtKB-KW"/>
</dbReference>
<dbReference type="PRINTS" id="PR00420">
    <property type="entry name" value="RNGMNOXGNASE"/>
</dbReference>
<proteinExistence type="inferred from homology"/>
<evidence type="ECO:0000313" key="8">
    <source>
        <dbReference type="Proteomes" id="UP000236664"/>
    </source>
</evidence>
<comment type="similarity">
    <text evidence="1">Belongs to the paxM FAD-dependent monooxygenase family.</text>
</comment>
<evidence type="ECO:0000259" key="6">
    <source>
        <dbReference type="Pfam" id="PF01494"/>
    </source>
</evidence>
<evidence type="ECO:0000256" key="1">
    <source>
        <dbReference type="ARBA" id="ARBA00007992"/>
    </source>
</evidence>
<keyword evidence="8" id="KW-1185">Reference proteome</keyword>
<dbReference type="SUPFAM" id="SSF51905">
    <property type="entry name" value="FAD/NAD(P)-binding domain"/>
    <property type="match status" value="1"/>
</dbReference>
<dbReference type="SUPFAM" id="SSF54373">
    <property type="entry name" value="FAD-linked reductases, C-terminal domain"/>
    <property type="match status" value="1"/>
</dbReference>
<dbReference type="Gene3D" id="3.50.50.60">
    <property type="entry name" value="FAD/NAD(P)-binding domain"/>
    <property type="match status" value="1"/>
</dbReference>
<sequence>MPGAPIEEAATMQRDAPSGLDILIIGGGIAGLGFAIEAYRKGHNVSIIERRPDFNDYGDLIAIQQSALYTPEKWPGFMHRCRVSRVGREGVHHYKYDGTYIGTNIFPLAMSRAVLHNTLSQYVQSLGIEVKFSTRVVDYFETDDHAGVILDDASKLYADIVVAGDGIGSKSWSLVSGHKEKAVSSGYALFRATYPVELALDKPHIAEEFGNVQDKCKLFAGDGAHIIIARAGPNMIFMLTHKDTGTAEEEWTKLTSVDHALPHVEGWTSEVRDIIESAPNRQAADFKLMWRNPRENWASPKKRVIQIGDAAHTFLPTSTSGATTALEDGFSLAACLQLAGKKNAPLGVRVHNHFRAERVACAQRMGFKNQELFHSADWDAIAKDPTAFLTPAGKWMVNHDPEKYAYDNYAKCARYFTDGTPFQNTNAVPGFTYKPWTIQELLAASERGEQVVDEGEW</sequence>
<dbReference type="STRING" id="42673.A0A2K0VU02"/>
<organism evidence="7 8">
    <name type="scientific">Gibberella nygamai</name>
    <name type="common">Bean root rot disease fungus</name>
    <name type="synonym">Fusarium nygamai</name>
    <dbReference type="NCBI Taxonomy" id="42673"/>
    <lineage>
        <taxon>Eukaryota</taxon>
        <taxon>Fungi</taxon>
        <taxon>Dikarya</taxon>
        <taxon>Ascomycota</taxon>
        <taxon>Pezizomycotina</taxon>
        <taxon>Sordariomycetes</taxon>
        <taxon>Hypocreomycetidae</taxon>
        <taxon>Hypocreales</taxon>
        <taxon>Nectriaceae</taxon>
        <taxon>Fusarium</taxon>
        <taxon>Fusarium fujikuroi species complex</taxon>
    </lineage>
</organism>
<protein>
    <recommendedName>
        <fullName evidence="6">FAD-binding domain-containing protein</fullName>
    </recommendedName>
</protein>
<accession>A0A2K0VU02</accession>
<keyword evidence="2" id="KW-0285">Flavoprotein</keyword>
<dbReference type="AlphaFoldDB" id="A0A2K0VU02"/>
<dbReference type="PANTHER" id="PTHR13789:SF236">
    <property type="entry name" value="MONOOXYGENASE, PUTATIVE (AFU_ORTHOLOGUE AFUA_6G12060)-RELATED"/>
    <property type="match status" value="1"/>
</dbReference>
<evidence type="ECO:0000256" key="5">
    <source>
        <dbReference type="ARBA" id="ARBA00023033"/>
    </source>
</evidence>
<dbReference type="GO" id="GO:0071949">
    <property type="term" value="F:FAD binding"/>
    <property type="evidence" value="ECO:0007669"/>
    <property type="project" value="InterPro"/>
</dbReference>
<dbReference type="Pfam" id="PF01494">
    <property type="entry name" value="FAD_binding_3"/>
    <property type="match status" value="1"/>
</dbReference>
<dbReference type="InterPro" id="IPR036188">
    <property type="entry name" value="FAD/NAD-bd_sf"/>
</dbReference>
<keyword evidence="3" id="KW-0274">FAD</keyword>
<keyword evidence="5" id="KW-0503">Monooxygenase</keyword>
<evidence type="ECO:0000256" key="2">
    <source>
        <dbReference type="ARBA" id="ARBA00022630"/>
    </source>
</evidence>
<dbReference type="PANTHER" id="PTHR13789">
    <property type="entry name" value="MONOOXYGENASE"/>
    <property type="match status" value="1"/>
</dbReference>
<evidence type="ECO:0000256" key="4">
    <source>
        <dbReference type="ARBA" id="ARBA00023002"/>
    </source>
</evidence>
<feature type="domain" description="FAD-binding" evidence="6">
    <location>
        <begin position="21"/>
        <end position="364"/>
    </location>
</feature>
<evidence type="ECO:0000256" key="3">
    <source>
        <dbReference type="ARBA" id="ARBA00022827"/>
    </source>
</evidence>
<keyword evidence="4" id="KW-0560">Oxidoreductase</keyword>
<dbReference type="Proteomes" id="UP000236664">
    <property type="component" value="Unassembled WGS sequence"/>
</dbReference>